<keyword evidence="8" id="KW-1185">Reference proteome</keyword>
<evidence type="ECO:0000313" key="7">
    <source>
        <dbReference type="EMBL" id="AFM23406.1"/>
    </source>
</evidence>
<dbReference type="FunFam" id="1.10.150.120:FF:000003">
    <property type="entry name" value="Carbon monoxide dehydrogenase, small subunit"/>
    <property type="match status" value="1"/>
</dbReference>
<organism evidence="7 8">
    <name type="scientific">Desulfomonile tiedjei (strain ATCC 49306 / DSM 6799 / DCB-1)</name>
    <dbReference type="NCBI Taxonomy" id="706587"/>
    <lineage>
        <taxon>Bacteria</taxon>
        <taxon>Pseudomonadati</taxon>
        <taxon>Thermodesulfobacteriota</taxon>
        <taxon>Desulfomonilia</taxon>
        <taxon>Desulfomonilales</taxon>
        <taxon>Desulfomonilaceae</taxon>
        <taxon>Desulfomonile</taxon>
    </lineage>
</organism>
<evidence type="ECO:0000256" key="3">
    <source>
        <dbReference type="ARBA" id="ARBA00023002"/>
    </source>
</evidence>
<dbReference type="GO" id="GO:0046872">
    <property type="term" value="F:metal ion binding"/>
    <property type="evidence" value="ECO:0007669"/>
    <property type="project" value="UniProtKB-KW"/>
</dbReference>
<dbReference type="PROSITE" id="PS51085">
    <property type="entry name" value="2FE2S_FER_2"/>
    <property type="match status" value="1"/>
</dbReference>
<dbReference type="PROSITE" id="PS00197">
    <property type="entry name" value="2FE2S_FER_1"/>
    <property type="match status" value="1"/>
</dbReference>
<feature type="domain" description="2Fe-2S ferredoxin-type" evidence="6">
    <location>
        <begin position="3"/>
        <end position="79"/>
    </location>
</feature>
<evidence type="ECO:0000256" key="1">
    <source>
        <dbReference type="ARBA" id="ARBA00022714"/>
    </source>
</evidence>
<dbReference type="InterPro" id="IPR006058">
    <property type="entry name" value="2Fe2S_fd_BS"/>
</dbReference>
<dbReference type="InterPro" id="IPR002888">
    <property type="entry name" value="2Fe-2S-bd"/>
</dbReference>
<dbReference type="OrthoDB" id="9775084at2"/>
<dbReference type="SUPFAM" id="SSF54292">
    <property type="entry name" value="2Fe-2S ferredoxin-like"/>
    <property type="match status" value="1"/>
</dbReference>
<keyword evidence="2" id="KW-0479">Metal-binding</keyword>
<dbReference type="CDD" id="cd00207">
    <property type="entry name" value="fer2"/>
    <property type="match status" value="1"/>
</dbReference>
<evidence type="ECO:0000259" key="6">
    <source>
        <dbReference type="PROSITE" id="PS51085"/>
    </source>
</evidence>
<dbReference type="Gene3D" id="3.10.20.30">
    <property type="match status" value="1"/>
</dbReference>
<keyword evidence="4" id="KW-0408">Iron</keyword>
<dbReference type="InterPro" id="IPR012675">
    <property type="entry name" value="Beta-grasp_dom_sf"/>
</dbReference>
<reference evidence="8" key="1">
    <citation type="submission" date="2012-06" db="EMBL/GenBank/DDBJ databases">
        <title>Complete sequence of chromosome of Desulfomonile tiedjei DSM 6799.</title>
        <authorList>
            <person name="Lucas S."/>
            <person name="Copeland A."/>
            <person name="Lapidus A."/>
            <person name="Glavina del Rio T."/>
            <person name="Dalin E."/>
            <person name="Tice H."/>
            <person name="Bruce D."/>
            <person name="Goodwin L."/>
            <person name="Pitluck S."/>
            <person name="Peters L."/>
            <person name="Ovchinnikova G."/>
            <person name="Zeytun A."/>
            <person name="Lu M."/>
            <person name="Kyrpides N."/>
            <person name="Mavromatis K."/>
            <person name="Ivanova N."/>
            <person name="Brettin T."/>
            <person name="Detter J.C."/>
            <person name="Han C."/>
            <person name="Larimer F."/>
            <person name="Land M."/>
            <person name="Hauser L."/>
            <person name="Markowitz V."/>
            <person name="Cheng J.-F."/>
            <person name="Hugenholtz P."/>
            <person name="Woyke T."/>
            <person name="Wu D."/>
            <person name="Spring S."/>
            <person name="Schroeder M."/>
            <person name="Brambilla E."/>
            <person name="Klenk H.-P."/>
            <person name="Eisen J.A."/>
        </authorList>
    </citation>
    <scope>NUCLEOTIDE SEQUENCE [LARGE SCALE GENOMIC DNA]</scope>
    <source>
        <strain evidence="8">ATCC 49306 / DSM 6799 / DCB-1</strain>
    </source>
</reference>
<dbReference type="PANTHER" id="PTHR44379">
    <property type="entry name" value="OXIDOREDUCTASE WITH IRON-SULFUR SUBUNIT"/>
    <property type="match status" value="1"/>
</dbReference>
<dbReference type="Pfam" id="PF01799">
    <property type="entry name" value="Fer2_2"/>
    <property type="match status" value="1"/>
</dbReference>
<dbReference type="HOGENOM" id="CLU_052511_3_1_7"/>
<dbReference type="EMBL" id="CP003360">
    <property type="protein sequence ID" value="AFM23406.1"/>
    <property type="molecule type" value="Genomic_DNA"/>
</dbReference>
<dbReference type="Proteomes" id="UP000006055">
    <property type="component" value="Chromosome"/>
</dbReference>
<dbReference type="GO" id="GO:0051537">
    <property type="term" value="F:2 iron, 2 sulfur cluster binding"/>
    <property type="evidence" value="ECO:0007669"/>
    <property type="project" value="UniProtKB-KW"/>
</dbReference>
<keyword evidence="5" id="KW-0411">Iron-sulfur</keyword>
<dbReference type="Gene3D" id="1.10.150.120">
    <property type="entry name" value="[2Fe-2S]-binding domain"/>
    <property type="match status" value="1"/>
</dbReference>
<dbReference type="InterPro" id="IPR001041">
    <property type="entry name" value="2Fe-2S_ferredoxin-type"/>
</dbReference>
<dbReference type="InterPro" id="IPR036010">
    <property type="entry name" value="2Fe-2S_ferredoxin-like_sf"/>
</dbReference>
<evidence type="ECO:0000313" key="8">
    <source>
        <dbReference type="Proteomes" id="UP000006055"/>
    </source>
</evidence>
<keyword evidence="1" id="KW-0001">2Fe-2S</keyword>
<dbReference type="PANTHER" id="PTHR44379:SF5">
    <property type="entry name" value="OXIDOREDUCTASE WITH IRON-SULFUR SUBUNIT"/>
    <property type="match status" value="1"/>
</dbReference>
<dbReference type="STRING" id="706587.Desti_0680"/>
<dbReference type="InterPro" id="IPR051452">
    <property type="entry name" value="Diverse_Oxidoreductases"/>
</dbReference>
<dbReference type="Pfam" id="PF00111">
    <property type="entry name" value="Fer2"/>
    <property type="match status" value="1"/>
</dbReference>
<accession>I4C1G5</accession>
<proteinExistence type="predicted"/>
<dbReference type="GO" id="GO:0016491">
    <property type="term" value="F:oxidoreductase activity"/>
    <property type="evidence" value="ECO:0007669"/>
    <property type="project" value="UniProtKB-KW"/>
</dbReference>
<keyword evidence="3" id="KW-0560">Oxidoreductase</keyword>
<dbReference type="AlphaFoldDB" id="I4C1G5"/>
<name>I4C1G5_DESTA</name>
<protein>
    <submittedName>
        <fullName evidence="7">Aerobic-type carbon monoxide dehydrogenase, small subunit CoxS/CutS-like protein</fullName>
    </submittedName>
</protein>
<sequence length="165" mass="17400">MKTRISVTVNGEKHELEIKPNRTLADLIRIDLGLTGTKKGCGQGKCGTCTVLLEGKPVNSCLILAPQVNGKSVVTIEGLANGEKHPLQRAFAEKGAIQCGFCTPGMIMTAKALLDQNPHPTEMQIKEAIGGNLCRCTGYAKIVDAIDAAADIMNDAAVEIGGRDV</sequence>
<dbReference type="InterPro" id="IPR036884">
    <property type="entry name" value="2Fe-2S-bd_dom_sf"/>
</dbReference>
<dbReference type="eggNOG" id="COG2080">
    <property type="taxonomic scope" value="Bacteria"/>
</dbReference>
<dbReference type="KEGG" id="dti:Desti_0680"/>
<evidence type="ECO:0000256" key="4">
    <source>
        <dbReference type="ARBA" id="ARBA00023004"/>
    </source>
</evidence>
<evidence type="ECO:0000256" key="5">
    <source>
        <dbReference type="ARBA" id="ARBA00023014"/>
    </source>
</evidence>
<dbReference type="FunFam" id="3.10.20.30:FF:000020">
    <property type="entry name" value="Xanthine dehydrogenase iron-sulfur subunit"/>
    <property type="match status" value="1"/>
</dbReference>
<dbReference type="RefSeq" id="WP_014808562.1">
    <property type="nucleotide sequence ID" value="NC_018025.1"/>
</dbReference>
<dbReference type="SUPFAM" id="SSF47741">
    <property type="entry name" value="CO dehydrogenase ISP C-domain like"/>
    <property type="match status" value="1"/>
</dbReference>
<evidence type="ECO:0000256" key="2">
    <source>
        <dbReference type="ARBA" id="ARBA00022723"/>
    </source>
</evidence>
<gene>
    <name evidence="7" type="ordered locus">Desti_0680</name>
</gene>